<dbReference type="SUPFAM" id="SSF111369">
    <property type="entry name" value="HlyD-like secretion proteins"/>
    <property type="match status" value="3"/>
</dbReference>
<dbReference type="EMBL" id="CP036261">
    <property type="protein sequence ID" value="QDS86244.1"/>
    <property type="molecule type" value="Genomic_DNA"/>
</dbReference>
<evidence type="ECO:0000259" key="2">
    <source>
        <dbReference type="Pfam" id="PF25881"/>
    </source>
</evidence>
<proteinExistence type="predicted"/>
<organism evidence="3 4">
    <name type="scientific">Rosistilla ulvae</name>
    <dbReference type="NCBI Taxonomy" id="1930277"/>
    <lineage>
        <taxon>Bacteria</taxon>
        <taxon>Pseudomonadati</taxon>
        <taxon>Planctomycetota</taxon>
        <taxon>Planctomycetia</taxon>
        <taxon>Pirellulales</taxon>
        <taxon>Pirellulaceae</taxon>
        <taxon>Rosistilla</taxon>
    </lineage>
</organism>
<accession>A0A517LUE0</accession>
<dbReference type="Pfam" id="PF25881">
    <property type="entry name" value="HH_YBHG"/>
    <property type="match status" value="1"/>
</dbReference>
<reference evidence="3 4" key="1">
    <citation type="submission" date="2019-02" db="EMBL/GenBank/DDBJ databases">
        <title>Deep-cultivation of Planctomycetes and their phenomic and genomic characterization uncovers novel biology.</title>
        <authorList>
            <person name="Wiegand S."/>
            <person name="Jogler M."/>
            <person name="Boedeker C."/>
            <person name="Pinto D."/>
            <person name="Vollmers J."/>
            <person name="Rivas-Marin E."/>
            <person name="Kohn T."/>
            <person name="Peeters S.H."/>
            <person name="Heuer A."/>
            <person name="Rast P."/>
            <person name="Oberbeckmann S."/>
            <person name="Bunk B."/>
            <person name="Jeske O."/>
            <person name="Meyerdierks A."/>
            <person name="Storesund J.E."/>
            <person name="Kallscheuer N."/>
            <person name="Luecker S."/>
            <person name="Lage O.M."/>
            <person name="Pohl T."/>
            <person name="Merkel B.J."/>
            <person name="Hornburger P."/>
            <person name="Mueller R.-W."/>
            <person name="Bruemmer F."/>
            <person name="Labrenz M."/>
            <person name="Spormann A.M."/>
            <person name="Op den Camp H."/>
            <person name="Overmann J."/>
            <person name="Amann R."/>
            <person name="Jetten M.S.M."/>
            <person name="Mascher T."/>
            <person name="Medema M.H."/>
            <person name="Devos D.P."/>
            <person name="Kaster A.-K."/>
            <person name="Ovreas L."/>
            <person name="Rohde M."/>
            <person name="Galperin M.Y."/>
            <person name="Jogler C."/>
        </authorList>
    </citation>
    <scope>NUCLEOTIDE SEQUENCE [LARGE SCALE GENOMIC DNA]</scope>
    <source>
        <strain evidence="3 4">EC9</strain>
    </source>
</reference>
<dbReference type="Gene3D" id="1.10.287.470">
    <property type="entry name" value="Helix hairpin bin"/>
    <property type="match status" value="1"/>
</dbReference>
<dbReference type="Gene3D" id="2.40.30.170">
    <property type="match status" value="1"/>
</dbReference>
<feature type="coiled-coil region" evidence="1">
    <location>
        <begin position="155"/>
        <end position="215"/>
    </location>
</feature>
<sequence length="384" mass="42121">MIKRIAPLALLTAVLIGVLAYSQRATGPLKVSGFIEADEIRIGSRVGGRVAAVLVEEGATVAKGQELVRLEPFDLIESQREAAAQLAARQADLDRLAAGYQPEEIRQAKARVDQIAAQLEKLTNGPRPEEIAAAKGRQQAAEVELTLAQRTLDRASNLRDSNAVSQQEYEEADEKMKSARANLTVRNNELQLLEAGTRQEELDEARAKLAEAEAAWELMKNGYRNELVRQAAAARDAAQATLDAIGQRLDELVIRSPVAGVVEALELQPGDLVSASGPVMSLMDNTNLWVRAYVPENHLDLQVGQRLPMSVDSFPDERFACEISFIARRAEFTPSNIQTPEERSKQVFRIKATLVEGLDRLRPGMSADLWLGEIKQPSAKNADE</sequence>
<gene>
    <name evidence="3" type="ORF">EC9_04040</name>
</gene>
<keyword evidence="1" id="KW-0175">Coiled coil</keyword>
<dbReference type="RefSeq" id="WP_145341881.1">
    <property type="nucleotide sequence ID" value="NZ_CP036261.1"/>
</dbReference>
<evidence type="ECO:0000313" key="4">
    <source>
        <dbReference type="Proteomes" id="UP000319557"/>
    </source>
</evidence>
<dbReference type="KEGG" id="ruv:EC9_04040"/>
<dbReference type="PANTHER" id="PTHR30438">
    <property type="entry name" value="36 KDA ANTIGEN-RELATED"/>
    <property type="match status" value="1"/>
</dbReference>
<dbReference type="Proteomes" id="UP000319557">
    <property type="component" value="Chromosome"/>
</dbReference>
<name>A0A517LUE0_9BACT</name>
<evidence type="ECO:0000256" key="1">
    <source>
        <dbReference type="SAM" id="Coils"/>
    </source>
</evidence>
<evidence type="ECO:0000313" key="3">
    <source>
        <dbReference type="EMBL" id="QDS86244.1"/>
    </source>
</evidence>
<protein>
    <submittedName>
        <fullName evidence="3">Putative efflux pump membrane fusion protein</fullName>
    </submittedName>
</protein>
<dbReference type="OrthoDB" id="9778236at2"/>
<keyword evidence="4" id="KW-1185">Reference proteome</keyword>
<feature type="domain" description="YbhG-like alpha-helical hairpin" evidence="2">
    <location>
        <begin position="107"/>
        <end position="215"/>
    </location>
</feature>
<dbReference type="Gene3D" id="2.40.50.100">
    <property type="match status" value="2"/>
</dbReference>
<dbReference type="GO" id="GO:0005886">
    <property type="term" value="C:plasma membrane"/>
    <property type="evidence" value="ECO:0007669"/>
    <property type="project" value="TreeGrafter"/>
</dbReference>
<dbReference type="InterPro" id="IPR059052">
    <property type="entry name" value="HH_YbhG-like"/>
</dbReference>
<dbReference type="PANTHER" id="PTHR30438:SF2">
    <property type="entry name" value="MEMBRANE PROTEIN"/>
    <property type="match status" value="1"/>
</dbReference>
<dbReference type="AlphaFoldDB" id="A0A517LUE0"/>